<proteinExistence type="predicted"/>
<name>A0A9R1WBS4_LACSA</name>
<organism evidence="2 3">
    <name type="scientific">Lactuca sativa</name>
    <name type="common">Garden lettuce</name>
    <dbReference type="NCBI Taxonomy" id="4236"/>
    <lineage>
        <taxon>Eukaryota</taxon>
        <taxon>Viridiplantae</taxon>
        <taxon>Streptophyta</taxon>
        <taxon>Embryophyta</taxon>
        <taxon>Tracheophyta</taxon>
        <taxon>Spermatophyta</taxon>
        <taxon>Magnoliopsida</taxon>
        <taxon>eudicotyledons</taxon>
        <taxon>Gunneridae</taxon>
        <taxon>Pentapetalae</taxon>
        <taxon>asterids</taxon>
        <taxon>campanulids</taxon>
        <taxon>Asterales</taxon>
        <taxon>Asteraceae</taxon>
        <taxon>Cichorioideae</taxon>
        <taxon>Cichorieae</taxon>
        <taxon>Lactucinae</taxon>
        <taxon>Lactuca</taxon>
    </lineage>
</organism>
<feature type="compositionally biased region" description="Acidic residues" evidence="1">
    <location>
        <begin position="289"/>
        <end position="303"/>
    </location>
</feature>
<evidence type="ECO:0000313" key="3">
    <source>
        <dbReference type="Proteomes" id="UP000235145"/>
    </source>
</evidence>
<evidence type="ECO:0000256" key="1">
    <source>
        <dbReference type="SAM" id="MobiDB-lite"/>
    </source>
</evidence>
<feature type="region of interest" description="Disordered" evidence="1">
    <location>
        <begin position="274"/>
        <end position="309"/>
    </location>
</feature>
<keyword evidence="3" id="KW-1185">Reference proteome</keyword>
<evidence type="ECO:0000313" key="2">
    <source>
        <dbReference type="EMBL" id="KAJ0222286.1"/>
    </source>
</evidence>
<dbReference type="AlphaFoldDB" id="A0A9R1WBS4"/>
<sequence>MNEIKKLEPLAYDHLMEMDHKIWSKAFFQTNRVCDAYENGIYESFNSVIEAARKRSLITMFEEIRIYAMERLYRQKIKGQSWDLTICPSIRLRLSKLKDLQSFGKLYHLVIKSMKSNLGMMHMIWTLVANMWLQNLAVNRDVEDYVSPWFTTIMFSNCYRYTINPLNGSDMWPYVDYIKSLPPKGEGYQEDHQQKEKGIRLRGKTREKCMHVIIHNTTKCRQKPTKESSNPSSKLYCKTGKVKVALEHEVDIESDNEVEMEPDSEVKSFDVEFEDQTEDAIQEQAQAQPEDDVEFEDQAEDVIQEQAQA</sequence>
<gene>
    <name evidence="2" type="ORF">LSAT_V11C200095950</name>
</gene>
<dbReference type="Proteomes" id="UP000235145">
    <property type="component" value="Unassembled WGS sequence"/>
</dbReference>
<accession>A0A9R1WBS4</accession>
<protein>
    <submittedName>
        <fullName evidence="2">Uncharacterized protein</fullName>
    </submittedName>
</protein>
<dbReference type="PANTHER" id="PTHR31973:SF189">
    <property type="entry name" value="TRANSPOSASE, MUDR, PLANT, MULE TRANSPOSASE DOMAIN PROTEIN-RELATED"/>
    <property type="match status" value="1"/>
</dbReference>
<comment type="caution">
    <text evidence="2">The sequence shown here is derived from an EMBL/GenBank/DDBJ whole genome shotgun (WGS) entry which is preliminary data.</text>
</comment>
<dbReference type="PANTHER" id="PTHR31973">
    <property type="entry name" value="POLYPROTEIN, PUTATIVE-RELATED"/>
    <property type="match status" value="1"/>
</dbReference>
<reference evidence="2 3" key="1">
    <citation type="journal article" date="2017" name="Nat. Commun.">
        <title>Genome assembly with in vitro proximity ligation data and whole-genome triplication in lettuce.</title>
        <authorList>
            <person name="Reyes-Chin-Wo S."/>
            <person name="Wang Z."/>
            <person name="Yang X."/>
            <person name="Kozik A."/>
            <person name="Arikit S."/>
            <person name="Song C."/>
            <person name="Xia L."/>
            <person name="Froenicke L."/>
            <person name="Lavelle D.O."/>
            <person name="Truco M.J."/>
            <person name="Xia R."/>
            <person name="Zhu S."/>
            <person name="Xu C."/>
            <person name="Xu H."/>
            <person name="Xu X."/>
            <person name="Cox K."/>
            <person name="Korf I."/>
            <person name="Meyers B.C."/>
            <person name="Michelmore R.W."/>
        </authorList>
    </citation>
    <scope>NUCLEOTIDE SEQUENCE [LARGE SCALE GENOMIC DNA]</scope>
    <source>
        <strain evidence="3">cv. Salinas</strain>
        <tissue evidence="2">Seedlings</tissue>
    </source>
</reference>
<dbReference type="EMBL" id="NBSK02000002">
    <property type="protein sequence ID" value="KAJ0222286.1"/>
    <property type="molecule type" value="Genomic_DNA"/>
</dbReference>